<dbReference type="RefSeq" id="WP_153025043.1">
    <property type="nucleotide sequence ID" value="NZ_WIAO01000009.1"/>
</dbReference>
<name>A0A6L5G8F9_9ACTN</name>
<accession>A0A6L5G8F9</accession>
<keyword evidence="2" id="KW-1185">Reference proteome</keyword>
<proteinExistence type="predicted"/>
<organism evidence="1 2">
    <name type="scientific">Glycomyces albidus</name>
    <dbReference type="NCBI Taxonomy" id="2656774"/>
    <lineage>
        <taxon>Bacteria</taxon>
        <taxon>Bacillati</taxon>
        <taxon>Actinomycetota</taxon>
        <taxon>Actinomycetes</taxon>
        <taxon>Glycomycetales</taxon>
        <taxon>Glycomycetaceae</taxon>
        <taxon>Glycomyces</taxon>
    </lineage>
</organism>
<dbReference type="Proteomes" id="UP000477750">
    <property type="component" value="Unassembled WGS sequence"/>
</dbReference>
<dbReference type="EMBL" id="WIAO01000009">
    <property type="protein sequence ID" value="MQM25901.1"/>
    <property type="molecule type" value="Genomic_DNA"/>
</dbReference>
<evidence type="ECO:0000313" key="2">
    <source>
        <dbReference type="Proteomes" id="UP000477750"/>
    </source>
</evidence>
<evidence type="ECO:0000313" key="1">
    <source>
        <dbReference type="EMBL" id="MQM25901.1"/>
    </source>
</evidence>
<dbReference type="AlphaFoldDB" id="A0A6L5G8F9"/>
<sequence length="221" mass="23528">MQTSKKKRAKVVRRVATGAIAASAVGVAVAGVAVAARRTEQVVPKLPAPGATYEVDLTSKGIELVFAGQKVNTGPLKGKATFEIESSKGDPSAVQTRITEFYLTSPAKQGGVTIAIEPGRHNRERSILRHDKSESPKFNHTLKAALTITVRYPEVLGLPADTEEPLSLTARSAATLVAKLNGFPPKGARYKLKEETPLSLPGQPQSDVATILKFPVRLEGL</sequence>
<gene>
    <name evidence="1" type="ORF">GFD30_10020</name>
</gene>
<protein>
    <submittedName>
        <fullName evidence="1">Uncharacterized protein</fullName>
    </submittedName>
</protein>
<comment type="caution">
    <text evidence="1">The sequence shown here is derived from an EMBL/GenBank/DDBJ whole genome shotgun (WGS) entry which is preliminary data.</text>
</comment>
<reference evidence="1 2" key="1">
    <citation type="submission" date="2019-10" db="EMBL/GenBank/DDBJ databases">
        <title>Glycomyces albidus sp. nov., a novel actinomycete isolated from rhizosphere soil of wheat (Triticum aestivum L.).</title>
        <authorList>
            <person name="Qian L."/>
        </authorList>
    </citation>
    <scope>NUCLEOTIDE SEQUENCE [LARGE SCALE GENOMIC DNA]</scope>
    <source>
        <strain evidence="1 2">NEAU-7082</strain>
    </source>
</reference>